<keyword evidence="8" id="KW-0800">Toxin</keyword>
<evidence type="ECO:0000256" key="3">
    <source>
        <dbReference type="ARBA" id="ARBA00022722"/>
    </source>
</evidence>
<evidence type="ECO:0000259" key="9">
    <source>
        <dbReference type="Pfam" id="PF01850"/>
    </source>
</evidence>
<dbReference type="HAMAP" id="MF_00265">
    <property type="entry name" value="VapC_Nob1"/>
    <property type="match status" value="1"/>
</dbReference>
<feature type="binding site" evidence="8">
    <location>
        <position position="8"/>
    </location>
    <ligand>
        <name>Mg(2+)</name>
        <dbReference type="ChEBI" id="CHEBI:18420"/>
    </ligand>
</feature>
<keyword evidence="3 8" id="KW-0540">Nuclease</keyword>
<dbReference type="EC" id="3.1.-.-" evidence="8"/>
<dbReference type="SUPFAM" id="SSF88723">
    <property type="entry name" value="PIN domain-like"/>
    <property type="match status" value="1"/>
</dbReference>
<keyword evidence="5 8" id="KW-0378">Hydrolase</keyword>
<dbReference type="InterPro" id="IPR022907">
    <property type="entry name" value="VapC_family"/>
</dbReference>
<comment type="similarity">
    <text evidence="7 8">Belongs to the PINc/VapC protein family.</text>
</comment>
<organism evidence="10">
    <name type="scientific">uncultured Acetothermia bacterium</name>
    <dbReference type="NCBI Taxonomy" id="236499"/>
    <lineage>
        <taxon>Bacteria</taxon>
        <taxon>Candidatus Bipolaricaulota</taxon>
        <taxon>environmental samples</taxon>
    </lineage>
</organism>
<dbReference type="GO" id="GO:0016787">
    <property type="term" value="F:hydrolase activity"/>
    <property type="evidence" value="ECO:0007669"/>
    <property type="project" value="UniProtKB-KW"/>
</dbReference>
<keyword evidence="2 8" id="KW-1277">Toxin-antitoxin system</keyword>
<comment type="function">
    <text evidence="8">Toxic component of a toxin-antitoxin (TA) system. An RNase.</text>
</comment>
<dbReference type="GO" id="GO:0004540">
    <property type="term" value="F:RNA nuclease activity"/>
    <property type="evidence" value="ECO:0007669"/>
    <property type="project" value="InterPro"/>
</dbReference>
<evidence type="ECO:0000256" key="1">
    <source>
        <dbReference type="ARBA" id="ARBA00001946"/>
    </source>
</evidence>
<proteinExistence type="inferred from homology"/>
<dbReference type="InterPro" id="IPR002716">
    <property type="entry name" value="PIN_dom"/>
</dbReference>
<evidence type="ECO:0000256" key="4">
    <source>
        <dbReference type="ARBA" id="ARBA00022723"/>
    </source>
</evidence>
<name>H5SC79_9BACT</name>
<dbReference type="InterPro" id="IPR029060">
    <property type="entry name" value="PIN-like_dom_sf"/>
</dbReference>
<evidence type="ECO:0000256" key="6">
    <source>
        <dbReference type="ARBA" id="ARBA00022842"/>
    </source>
</evidence>
<dbReference type="CDD" id="cd18753">
    <property type="entry name" value="PIN_VapC4-5_FitB-like"/>
    <property type="match status" value="1"/>
</dbReference>
<evidence type="ECO:0000256" key="2">
    <source>
        <dbReference type="ARBA" id="ARBA00022649"/>
    </source>
</evidence>
<gene>
    <name evidence="8" type="primary">vapC</name>
    <name evidence="10" type="ORF">HGMM_F08F07C24</name>
</gene>
<protein>
    <recommendedName>
        <fullName evidence="8">Ribonuclease VapC</fullName>
        <shortName evidence="8">RNase VapC</shortName>
        <ecNumber evidence="8">3.1.-.-</ecNumber>
    </recommendedName>
    <alternativeName>
        <fullName evidence="8">Toxin VapC</fullName>
    </alternativeName>
</protein>
<dbReference type="Pfam" id="PF01850">
    <property type="entry name" value="PIN"/>
    <property type="match status" value="1"/>
</dbReference>
<dbReference type="Gene3D" id="3.40.50.1010">
    <property type="entry name" value="5'-nuclease"/>
    <property type="match status" value="1"/>
</dbReference>
<feature type="binding site" evidence="8">
    <location>
        <position position="97"/>
    </location>
    <ligand>
        <name>Mg(2+)</name>
        <dbReference type="ChEBI" id="CHEBI:18420"/>
    </ligand>
</feature>
<dbReference type="AlphaFoldDB" id="H5SC79"/>
<evidence type="ECO:0000256" key="5">
    <source>
        <dbReference type="ARBA" id="ARBA00022801"/>
    </source>
</evidence>
<dbReference type="PANTHER" id="PTHR33653">
    <property type="entry name" value="RIBONUCLEASE VAPC2"/>
    <property type="match status" value="1"/>
</dbReference>
<evidence type="ECO:0000256" key="8">
    <source>
        <dbReference type="HAMAP-Rule" id="MF_00265"/>
    </source>
</evidence>
<sequence length="129" mass="14909">MPGEIALDTNVVIAYFKGETLVKEKLLALSEVYLPVPVVGELLFAAENSTRRQENLILYREFIQACRVLNITRRTAAFYARIRATLKQRGRPIPENDLWIASLCVEKELPLASRDEHFREVPQLVLERW</sequence>
<evidence type="ECO:0000313" key="10">
    <source>
        <dbReference type="EMBL" id="BAL53765.1"/>
    </source>
</evidence>
<dbReference type="GO" id="GO:0090729">
    <property type="term" value="F:toxin activity"/>
    <property type="evidence" value="ECO:0007669"/>
    <property type="project" value="UniProtKB-KW"/>
</dbReference>
<reference evidence="10" key="2">
    <citation type="journal article" date="2012" name="PLoS ONE">
        <title>A Deeply Branching Thermophilic Bacterium with an Ancient Acetyl-CoA Pathway Dominates a Subsurface Ecosystem.</title>
        <authorList>
            <person name="Takami H."/>
            <person name="Noguchi H."/>
            <person name="Takaki Y."/>
            <person name="Uchiyama I."/>
            <person name="Toyoda A."/>
            <person name="Nishi S."/>
            <person name="Chee G.-J."/>
            <person name="Arai W."/>
            <person name="Nunoura T."/>
            <person name="Itoh T."/>
            <person name="Hattori M."/>
            <person name="Takai K."/>
        </authorList>
    </citation>
    <scope>NUCLEOTIDE SEQUENCE</scope>
</reference>
<dbReference type="GO" id="GO:0000287">
    <property type="term" value="F:magnesium ion binding"/>
    <property type="evidence" value="ECO:0007669"/>
    <property type="project" value="UniProtKB-UniRule"/>
</dbReference>
<keyword evidence="4 8" id="KW-0479">Metal-binding</keyword>
<dbReference type="InterPro" id="IPR050556">
    <property type="entry name" value="Type_II_TA_system_RNase"/>
</dbReference>
<feature type="domain" description="PIN" evidence="9">
    <location>
        <begin position="5"/>
        <end position="122"/>
    </location>
</feature>
<evidence type="ECO:0000256" key="7">
    <source>
        <dbReference type="ARBA" id="ARBA00038093"/>
    </source>
</evidence>
<dbReference type="PANTHER" id="PTHR33653:SF1">
    <property type="entry name" value="RIBONUCLEASE VAPC2"/>
    <property type="match status" value="1"/>
</dbReference>
<dbReference type="EMBL" id="AP011666">
    <property type="protein sequence ID" value="BAL53765.1"/>
    <property type="molecule type" value="Genomic_DNA"/>
</dbReference>
<accession>H5SC79</accession>
<comment type="cofactor">
    <cofactor evidence="1 8">
        <name>Mg(2+)</name>
        <dbReference type="ChEBI" id="CHEBI:18420"/>
    </cofactor>
</comment>
<reference evidence="10" key="1">
    <citation type="journal article" date="2005" name="Environ. Microbiol.">
        <title>Genetic and functional properties of uncultivated thermophilic crenarchaeotes from a subsurface gold mine as revealed by analysis of genome fragments.</title>
        <authorList>
            <person name="Nunoura T."/>
            <person name="Hirayama H."/>
            <person name="Takami H."/>
            <person name="Oida H."/>
            <person name="Nishi S."/>
            <person name="Shimamura S."/>
            <person name="Suzuki Y."/>
            <person name="Inagaki F."/>
            <person name="Takai K."/>
            <person name="Nealson K.H."/>
            <person name="Horikoshi K."/>
        </authorList>
    </citation>
    <scope>NUCLEOTIDE SEQUENCE</scope>
</reference>
<keyword evidence="6 8" id="KW-0460">Magnesium</keyword>